<dbReference type="GO" id="GO:0032977">
    <property type="term" value="F:membrane insertase activity"/>
    <property type="evidence" value="ECO:0007669"/>
    <property type="project" value="InterPro"/>
</dbReference>
<evidence type="ECO:0000256" key="10">
    <source>
        <dbReference type="SAM" id="MobiDB-lite"/>
    </source>
</evidence>
<protein>
    <submittedName>
        <fullName evidence="13">Membrane protein insertase YidC</fullName>
    </submittedName>
</protein>
<keyword evidence="6 11" id="KW-1133">Transmembrane helix</keyword>
<dbReference type="PRINTS" id="PR01900">
    <property type="entry name" value="YIDCPROTEIN"/>
</dbReference>
<dbReference type="CDD" id="cd20070">
    <property type="entry name" value="5TM_YidC_Alb3"/>
    <property type="match status" value="1"/>
</dbReference>
<evidence type="ECO:0000256" key="8">
    <source>
        <dbReference type="ARBA" id="ARBA00023186"/>
    </source>
</evidence>
<keyword evidence="8" id="KW-0143">Chaperone</keyword>
<dbReference type="GO" id="GO:0051205">
    <property type="term" value="P:protein insertion into membrane"/>
    <property type="evidence" value="ECO:0007669"/>
    <property type="project" value="TreeGrafter"/>
</dbReference>
<dbReference type="NCBIfam" id="TIGR03592">
    <property type="entry name" value="yidC_oxa1_cterm"/>
    <property type="match status" value="1"/>
</dbReference>
<evidence type="ECO:0000256" key="5">
    <source>
        <dbReference type="ARBA" id="ARBA00022927"/>
    </source>
</evidence>
<evidence type="ECO:0000313" key="13">
    <source>
        <dbReference type="EMBL" id="QPM67789.1"/>
    </source>
</evidence>
<evidence type="ECO:0000313" key="14">
    <source>
        <dbReference type="Proteomes" id="UP000594463"/>
    </source>
</evidence>
<name>A0A7T1AKY1_ATRLM</name>
<dbReference type="KEGG" id="alam:RT761_01001"/>
<evidence type="ECO:0000256" key="6">
    <source>
        <dbReference type="ARBA" id="ARBA00022989"/>
    </source>
</evidence>
<organism evidence="13 14">
    <name type="scientific">Atribacter laminatus</name>
    <dbReference type="NCBI Taxonomy" id="2847778"/>
    <lineage>
        <taxon>Bacteria</taxon>
        <taxon>Pseudomonadati</taxon>
        <taxon>Atribacterota</taxon>
        <taxon>Atribacteria</taxon>
        <taxon>Atribacterales</taxon>
        <taxon>Atribacteraceae</taxon>
        <taxon>Atribacter</taxon>
    </lineage>
</organism>
<keyword evidence="7 11" id="KW-0472">Membrane</keyword>
<dbReference type="InterPro" id="IPR028055">
    <property type="entry name" value="YidC/Oxa/ALB_C"/>
</dbReference>
<keyword evidence="3" id="KW-1003">Cell membrane</keyword>
<dbReference type="Proteomes" id="UP000594463">
    <property type="component" value="Chromosome"/>
</dbReference>
<dbReference type="InterPro" id="IPR047196">
    <property type="entry name" value="YidC_ALB_C"/>
</dbReference>
<reference evidence="13 14" key="1">
    <citation type="journal article" date="2021" name="Nat. Commun.">
        <title>Isolation of a member of the candidate phylum Atribacteria reveals a unique cell membrane structure.</title>
        <authorList>
            <person name="Taiki K."/>
            <person name="Nobu M.K."/>
            <person name="Kusada H."/>
            <person name="Meng X.-Y."/>
            <person name="Hosoki N."/>
            <person name="Uematsu K."/>
            <person name="Yoshioka H."/>
            <person name="Kamagata Y."/>
            <person name="Tamaki H."/>
        </authorList>
    </citation>
    <scope>NUCLEOTIDE SEQUENCE [LARGE SCALE GENOMIC DNA]</scope>
    <source>
        <strain evidence="13 14">RT761</strain>
    </source>
</reference>
<feature type="transmembrane region" description="Helical" evidence="11">
    <location>
        <begin position="169"/>
        <end position="193"/>
    </location>
</feature>
<dbReference type="GO" id="GO:0005886">
    <property type="term" value="C:plasma membrane"/>
    <property type="evidence" value="ECO:0007669"/>
    <property type="project" value="UniProtKB-SubCell"/>
</dbReference>
<evidence type="ECO:0000256" key="11">
    <source>
        <dbReference type="SAM" id="Phobius"/>
    </source>
</evidence>
<dbReference type="AlphaFoldDB" id="A0A7T1AKY1"/>
<proteinExistence type="inferred from homology"/>
<comment type="similarity">
    <text evidence="9">Belongs to the OXA1/ALB3/YidC family.</text>
</comment>
<feature type="domain" description="Membrane insertase YidC/Oxa/ALB C-terminal" evidence="12">
    <location>
        <begin position="27"/>
        <end position="206"/>
    </location>
</feature>
<sequence>MWTQIWNGLAAAMEWILRLFYGWTHNYGISIILLTAVIRIALYPVIHKQNLSTKAMQELQPEIKKLQEKHKSDPQKLNQEIMSLYKEKGVSPLGGCLPLLIQLPFLFVLYRVLVNYDYGQAGFLWLPSLSAADPYFILPLSMGFTTFLQQRMTVPAAGAEGSQQNMIMMIVMPIFLVFISWSLPSGVLLYWFVSNLFYIFQQYIVNIKTQKPTVSTTSDPIIEANPKETLAVVEEEEKKVASRVSSPKTKKKGGKKHAKKR</sequence>
<accession>A0A7T1AKY1</accession>
<keyword evidence="2" id="KW-0813">Transport</keyword>
<dbReference type="PANTHER" id="PTHR12428:SF65">
    <property type="entry name" value="CYTOCHROME C OXIDASE ASSEMBLY PROTEIN COX18, MITOCHONDRIAL"/>
    <property type="match status" value="1"/>
</dbReference>
<dbReference type="PRINTS" id="PR00701">
    <property type="entry name" value="60KDINNERMP"/>
</dbReference>
<comment type="subcellular location">
    <subcellularLocation>
        <location evidence="1">Cell membrane</location>
        <topology evidence="1">Multi-pass membrane protein</topology>
    </subcellularLocation>
    <subcellularLocation>
        <location evidence="9">Membrane</location>
        <topology evidence="9">Multi-pass membrane protein</topology>
    </subcellularLocation>
</comment>
<evidence type="ECO:0000256" key="9">
    <source>
        <dbReference type="RuleBase" id="RU003945"/>
    </source>
</evidence>
<dbReference type="GO" id="GO:0015031">
    <property type="term" value="P:protein transport"/>
    <property type="evidence" value="ECO:0007669"/>
    <property type="project" value="UniProtKB-KW"/>
</dbReference>
<feature type="transmembrane region" description="Helical" evidence="11">
    <location>
        <begin position="125"/>
        <end position="148"/>
    </location>
</feature>
<evidence type="ECO:0000256" key="7">
    <source>
        <dbReference type="ARBA" id="ARBA00023136"/>
    </source>
</evidence>
<evidence type="ECO:0000259" key="12">
    <source>
        <dbReference type="Pfam" id="PF02096"/>
    </source>
</evidence>
<dbReference type="RefSeq" id="WP_218112971.1">
    <property type="nucleotide sequence ID" value="NZ_CP065383.1"/>
</dbReference>
<feature type="compositionally biased region" description="Basic residues" evidence="10">
    <location>
        <begin position="248"/>
        <end position="261"/>
    </location>
</feature>
<evidence type="ECO:0000256" key="2">
    <source>
        <dbReference type="ARBA" id="ARBA00022448"/>
    </source>
</evidence>
<dbReference type="EMBL" id="CP065383">
    <property type="protein sequence ID" value="QPM67789.1"/>
    <property type="molecule type" value="Genomic_DNA"/>
</dbReference>
<feature type="transmembrane region" description="Helical" evidence="11">
    <location>
        <begin position="90"/>
        <end position="113"/>
    </location>
</feature>
<dbReference type="PANTHER" id="PTHR12428">
    <property type="entry name" value="OXA1"/>
    <property type="match status" value="1"/>
</dbReference>
<gene>
    <name evidence="13" type="primary">yidC</name>
    <name evidence="13" type="ORF">RT761_01001</name>
</gene>
<evidence type="ECO:0000256" key="4">
    <source>
        <dbReference type="ARBA" id="ARBA00022692"/>
    </source>
</evidence>
<feature type="transmembrane region" description="Helical" evidence="11">
    <location>
        <begin position="27"/>
        <end position="46"/>
    </location>
</feature>
<keyword evidence="5" id="KW-0653">Protein transport</keyword>
<evidence type="ECO:0000256" key="1">
    <source>
        <dbReference type="ARBA" id="ARBA00004651"/>
    </source>
</evidence>
<evidence type="ECO:0000256" key="3">
    <source>
        <dbReference type="ARBA" id="ARBA00022475"/>
    </source>
</evidence>
<keyword evidence="14" id="KW-1185">Reference proteome</keyword>
<dbReference type="InterPro" id="IPR001708">
    <property type="entry name" value="YidC/ALB3/OXA1/COX18"/>
</dbReference>
<dbReference type="Pfam" id="PF02096">
    <property type="entry name" value="60KD_IMP"/>
    <property type="match status" value="1"/>
</dbReference>
<keyword evidence="4 9" id="KW-0812">Transmembrane</keyword>
<feature type="region of interest" description="Disordered" evidence="10">
    <location>
        <begin position="235"/>
        <end position="261"/>
    </location>
</feature>